<reference evidence="2" key="3">
    <citation type="submission" date="2018-08" db="UniProtKB">
        <authorList>
            <consortium name="EnsemblPlants"/>
        </authorList>
    </citation>
    <scope>IDENTIFICATION</scope>
    <source>
        <strain evidence="2">cv. Bd21</strain>
    </source>
</reference>
<dbReference type="Gramene" id="PNT67968">
    <property type="protein sequence ID" value="PNT67968"/>
    <property type="gene ID" value="BRADI_3g34355v3"/>
</dbReference>
<evidence type="ECO:0000313" key="3">
    <source>
        <dbReference type="Proteomes" id="UP000008810"/>
    </source>
</evidence>
<dbReference type="Proteomes" id="UP000008810">
    <property type="component" value="Chromosome 3"/>
</dbReference>
<protein>
    <submittedName>
        <fullName evidence="1 2">Uncharacterized protein</fullName>
    </submittedName>
</protein>
<gene>
    <name evidence="1" type="ORF">BRADI_3g34355v3</name>
</gene>
<dbReference type="EnsemblPlants" id="PNT67968">
    <property type="protein sequence ID" value="PNT67968"/>
    <property type="gene ID" value="BRADI_3g34355v3"/>
</dbReference>
<keyword evidence="3" id="KW-1185">Reference proteome</keyword>
<name>A0A2K2D113_BRADI</name>
<sequence>MFSSWENSRQGLVQLSLSNSVVKAPRIYHSHCLVRLFLLPFPFVRCFGKSIWLAKTSYRKKQRNYMSRSPYPVSAFSVGK</sequence>
<accession>A0A2K2D113</accession>
<reference evidence="1 2" key="1">
    <citation type="journal article" date="2010" name="Nature">
        <title>Genome sequencing and analysis of the model grass Brachypodium distachyon.</title>
        <authorList>
            <consortium name="International Brachypodium Initiative"/>
        </authorList>
    </citation>
    <scope>NUCLEOTIDE SEQUENCE [LARGE SCALE GENOMIC DNA]</scope>
    <source>
        <strain evidence="1 2">Bd21</strain>
    </source>
</reference>
<reference evidence="1" key="2">
    <citation type="submission" date="2017-06" db="EMBL/GenBank/DDBJ databases">
        <title>WGS assembly of Brachypodium distachyon.</title>
        <authorList>
            <consortium name="The International Brachypodium Initiative"/>
            <person name="Lucas S."/>
            <person name="Harmon-Smith M."/>
            <person name="Lail K."/>
            <person name="Tice H."/>
            <person name="Grimwood J."/>
            <person name="Bruce D."/>
            <person name="Barry K."/>
            <person name="Shu S."/>
            <person name="Lindquist E."/>
            <person name="Wang M."/>
            <person name="Pitluck S."/>
            <person name="Vogel J.P."/>
            <person name="Garvin D.F."/>
            <person name="Mockler T.C."/>
            <person name="Schmutz J."/>
            <person name="Rokhsar D."/>
            <person name="Bevan M.W."/>
        </authorList>
    </citation>
    <scope>NUCLEOTIDE SEQUENCE</scope>
    <source>
        <strain evidence="1">Bd21</strain>
    </source>
</reference>
<proteinExistence type="predicted"/>
<dbReference type="AlphaFoldDB" id="A0A2K2D113"/>
<organism evidence="1">
    <name type="scientific">Brachypodium distachyon</name>
    <name type="common">Purple false brome</name>
    <name type="synonym">Trachynia distachya</name>
    <dbReference type="NCBI Taxonomy" id="15368"/>
    <lineage>
        <taxon>Eukaryota</taxon>
        <taxon>Viridiplantae</taxon>
        <taxon>Streptophyta</taxon>
        <taxon>Embryophyta</taxon>
        <taxon>Tracheophyta</taxon>
        <taxon>Spermatophyta</taxon>
        <taxon>Magnoliopsida</taxon>
        <taxon>Liliopsida</taxon>
        <taxon>Poales</taxon>
        <taxon>Poaceae</taxon>
        <taxon>BOP clade</taxon>
        <taxon>Pooideae</taxon>
        <taxon>Stipodae</taxon>
        <taxon>Brachypodieae</taxon>
        <taxon>Brachypodium</taxon>
    </lineage>
</organism>
<evidence type="ECO:0000313" key="1">
    <source>
        <dbReference type="EMBL" id="PNT67968.1"/>
    </source>
</evidence>
<dbReference type="EMBL" id="CM000882">
    <property type="protein sequence ID" value="PNT67968.1"/>
    <property type="molecule type" value="Genomic_DNA"/>
</dbReference>
<evidence type="ECO:0000313" key="2">
    <source>
        <dbReference type="EnsemblPlants" id="PNT67968"/>
    </source>
</evidence>
<dbReference type="InParanoid" id="A0A2K2D113"/>